<feature type="domain" description="HAMP" evidence="3">
    <location>
        <begin position="349"/>
        <end position="402"/>
    </location>
</feature>
<feature type="transmembrane region" description="Helical" evidence="2">
    <location>
        <begin position="330"/>
        <end position="352"/>
    </location>
</feature>
<organism evidence="4 5">
    <name type="scientific">Paramagnetospirillum magnetotacticum MS-1</name>
    <dbReference type="NCBI Taxonomy" id="272627"/>
    <lineage>
        <taxon>Bacteria</taxon>
        <taxon>Pseudomonadati</taxon>
        <taxon>Pseudomonadota</taxon>
        <taxon>Alphaproteobacteria</taxon>
        <taxon>Rhodospirillales</taxon>
        <taxon>Magnetospirillaceae</taxon>
        <taxon>Paramagnetospirillum</taxon>
    </lineage>
</organism>
<dbReference type="CDD" id="cd06225">
    <property type="entry name" value="HAMP"/>
    <property type="match status" value="1"/>
</dbReference>
<dbReference type="STRING" id="272627.CCC_01508"/>
<evidence type="ECO:0000313" key="5">
    <source>
        <dbReference type="Proteomes" id="UP000031971"/>
    </source>
</evidence>
<reference evidence="4 5" key="1">
    <citation type="submission" date="2015-01" db="EMBL/GenBank/DDBJ databases">
        <title>Genome Sequence of Magnetospirillum magnetotacticum Strain MS-1.</title>
        <authorList>
            <person name="Marinov G.K."/>
            <person name="Smalley M.D."/>
            <person name="DeSalvo G."/>
        </authorList>
    </citation>
    <scope>NUCLEOTIDE SEQUENCE [LARGE SCALE GENOMIC DNA]</scope>
    <source>
        <strain evidence="4 5">MS-1</strain>
    </source>
</reference>
<dbReference type="Proteomes" id="UP000031971">
    <property type="component" value="Unassembled WGS sequence"/>
</dbReference>
<protein>
    <submittedName>
        <fullName evidence="4">Methyl-accepting chemotaxis protein</fullName>
    </submittedName>
</protein>
<dbReference type="AlphaFoldDB" id="A0A0C2UFQ3"/>
<dbReference type="GO" id="GO:0016020">
    <property type="term" value="C:membrane"/>
    <property type="evidence" value="ECO:0007669"/>
    <property type="project" value="InterPro"/>
</dbReference>
<dbReference type="PANTHER" id="PTHR32089:SF112">
    <property type="entry name" value="LYSOZYME-LIKE PROTEIN-RELATED"/>
    <property type="match status" value="1"/>
</dbReference>
<proteinExistence type="predicted"/>
<dbReference type="SMART" id="SM00304">
    <property type="entry name" value="HAMP"/>
    <property type="match status" value="1"/>
</dbReference>
<comment type="caution">
    <text evidence="4">The sequence shown here is derived from an EMBL/GenBank/DDBJ whole genome shotgun (WGS) entry which is preliminary data.</text>
</comment>
<keyword evidence="2" id="KW-1133">Transmembrane helix</keyword>
<name>A0A0C2UFQ3_PARME</name>
<evidence type="ECO:0000313" key="4">
    <source>
        <dbReference type="EMBL" id="KIM00353.1"/>
    </source>
</evidence>
<dbReference type="GO" id="GO:0007165">
    <property type="term" value="P:signal transduction"/>
    <property type="evidence" value="ECO:0007669"/>
    <property type="project" value="InterPro"/>
</dbReference>
<evidence type="ECO:0000256" key="1">
    <source>
        <dbReference type="SAM" id="MobiDB-lite"/>
    </source>
</evidence>
<keyword evidence="2" id="KW-0812">Transmembrane</keyword>
<accession>A0A0C2UFQ3</accession>
<evidence type="ECO:0000256" key="2">
    <source>
        <dbReference type="SAM" id="Phobius"/>
    </source>
</evidence>
<keyword evidence="2" id="KW-0472">Membrane</keyword>
<dbReference type="InterPro" id="IPR024478">
    <property type="entry name" value="HlyB_4HB_MCP"/>
</dbReference>
<dbReference type="PANTHER" id="PTHR32089">
    <property type="entry name" value="METHYL-ACCEPTING CHEMOTAXIS PROTEIN MCPB"/>
    <property type="match status" value="1"/>
</dbReference>
<dbReference type="InterPro" id="IPR003660">
    <property type="entry name" value="HAMP_dom"/>
</dbReference>
<evidence type="ECO:0000259" key="3">
    <source>
        <dbReference type="PROSITE" id="PS50885"/>
    </source>
</evidence>
<dbReference type="SUPFAM" id="SSF158472">
    <property type="entry name" value="HAMP domain-like"/>
    <property type="match status" value="1"/>
</dbReference>
<sequence length="424" mass="45651">MNNLRIRGRLIAGFSAVLLIMVVMVGTTVTKIAGIGTLTHSITEKRVPTAATSARLVNSINASLAALSGWMLTGREDDKQERAAIWRDIDQAKAAMDKLSADWDRAEEKAGWESFKTVLDEFRAAQDRVQVIARSPDEQPATKLLVDQGGPVATAMLERISEILNTEVDLAATPERKQLFAIMGDIRAGISVSVANVRAYLLAGDAQFSEQFQGVWPWVRDQMDALNKNAAALTPGQRASLAALLKDSDSFDALSKEMFAIRASEKWNMAQFLSRTEIAPRADRLLTFLAGTKNADGTRADGLVDHHGAELKQEAATIADAIGSLALLEWVLLVLGLGLTGLIVVLMSRSIIDPISGMTLAMTRLAEGDMAVMVPALGRIDEIGEMAKAMEVFKVNAAATGTRSRPSPKRPSARASYQPGSTPP</sequence>
<keyword evidence="5" id="KW-1185">Reference proteome</keyword>
<dbReference type="Pfam" id="PF00672">
    <property type="entry name" value="HAMP"/>
    <property type="match status" value="1"/>
</dbReference>
<dbReference type="Pfam" id="PF12729">
    <property type="entry name" value="4HB_MCP_1"/>
    <property type="match status" value="1"/>
</dbReference>
<dbReference type="PROSITE" id="PS50885">
    <property type="entry name" value="HAMP"/>
    <property type="match status" value="1"/>
</dbReference>
<dbReference type="OrthoDB" id="8482111at2"/>
<gene>
    <name evidence="4" type="ORF">CCC_01508</name>
</gene>
<dbReference type="EMBL" id="JXSL01000019">
    <property type="protein sequence ID" value="KIM00353.1"/>
    <property type="molecule type" value="Genomic_DNA"/>
</dbReference>
<feature type="region of interest" description="Disordered" evidence="1">
    <location>
        <begin position="398"/>
        <end position="424"/>
    </location>
</feature>
<dbReference type="RefSeq" id="WP_009868887.1">
    <property type="nucleotide sequence ID" value="NZ_JXSL01000019.1"/>
</dbReference>
<dbReference type="Gene3D" id="1.10.8.500">
    <property type="entry name" value="HAMP domain in histidine kinase"/>
    <property type="match status" value="1"/>
</dbReference>